<keyword evidence="8" id="KW-1185">Reference proteome</keyword>
<evidence type="ECO:0000256" key="4">
    <source>
        <dbReference type="ARBA" id="ARBA00022517"/>
    </source>
</evidence>
<evidence type="ECO:0000313" key="7">
    <source>
        <dbReference type="EMBL" id="RFF32340.1"/>
    </source>
</evidence>
<dbReference type="GO" id="GO:0042254">
    <property type="term" value="P:ribosome biogenesis"/>
    <property type="evidence" value="ECO:0007669"/>
    <property type="project" value="UniProtKB-KW"/>
</dbReference>
<comment type="function">
    <text evidence="1">Plays a role in synthesis, processing and/or stability of 23S rRNA.</text>
</comment>
<evidence type="ECO:0000256" key="5">
    <source>
        <dbReference type="ARBA" id="ARBA00031841"/>
    </source>
</evidence>
<dbReference type="Pfam" id="PF02620">
    <property type="entry name" value="YceD"/>
    <property type="match status" value="1"/>
</dbReference>
<dbReference type="EMBL" id="QUZK01000012">
    <property type="protein sequence ID" value="RFF32340.1"/>
    <property type="molecule type" value="Genomic_DNA"/>
</dbReference>
<organism evidence="7 8">
    <name type="scientific">Wenzhouxiangella sediminis</name>
    <dbReference type="NCBI Taxonomy" id="1792836"/>
    <lineage>
        <taxon>Bacteria</taxon>
        <taxon>Pseudomonadati</taxon>
        <taxon>Pseudomonadota</taxon>
        <taxon>Gammaproteobacteria</taxon>
        <taxon>Chromatiales</taxon>
        <taxon>Wenzhouxiangellaceae</taxon>
        <taxon>Wenzhouxiangella</taxon>
    </lineage>
</organism>
<dbReference type="InterPro" id="IPR003772">
    <property type="entry name" value="YceD"/>
</dbReference>
<evidence type="ECO:0000313" key="8">
    <source>
        <dbReference type="Proteomes" id="UP000260351"/>
    </source>
</evidence>
<dbReference type="Proteomes" id="UP000260351">
    <property type="component" value="Unassembled WGS sequence"/>
</dbReference>
<reference evidence="7 8" key="1">
    <citation type="submission" date="2018-08" db="EMBL/GenBank/DDBJ databases">
        <title>Wenzhouxiangella salilacus sp. nov., a novel bacterium isolated from a saline lake in Xinjiang Province, China.</title>
        <authorList>
            <person name="Han S."/>
        </authorList>
    </citation>
    <scope>NUCLEOTIDE SEQUENCE [LARGE SCALE GENOMIC DNA]</scope>
    <source>
        <strain evidence="7 8">XDB06</strain>
    </source>
</reference>
<feature type="region of interest" description="Disordered" evidence="6">
    <location>
        <begin position="167"/>
        <end position="199"/>
    </location>
</feature>
<dbReference type="GO" id="GO:0005829">
    <property type="term" value="C:cytosol"/>
    <property type="evidence" value="ECO:0007669"/>
    <property type="project" value="TreeGrafter"/>
</dbReference>
<proteinExistence type="inferred from homology"/>
<dbReference type="AlphaFoldDB" id="A0A3E1KC99"/>
<feature type="compositionally biased region" description="Basic and acidic residues" evidence="6">
    <location>
        <begin position="189"/>
        <end position="199"/>
    </location>
</feature>
<evidence type="ECO:0000256" key="2">
    <source>
        <dbReference type="ARBA" id="ARBA00010740"/>
    </source>
</evidence>
<protein>
    <recommendedName>
        <fullName evidence="3">Large ribosomal RNA subunit accumulation protein YceD</fullName>
    </recommendedName>
    <alternativeName>
        <fullName evidence="5">23S rRNA accumulation protein YceD</fullName>
    </alternativeName>
</protein>
<dbReference type="PANTHER" id="PTHR38099:SF1">
    <property type="entry name" value="LARGE RIBOSOMAL RNA SUBUNIT ACCUMULATION PROTEIN YCED"/>
    <property type="match status" value="1"/>
</dbReference>
<comment type="similarity">
    <text evidence="2">Belongs to the DUF177 domain family.</text>
</comment>
<sequence length="199" mass="22417">MRARSWGCGSIRASRKVLCRLFEWYNDRLMSRDFPDWIDPDKAAAAGREFSGTVPLARLTRLDGMIADPGDAEIEFRIVFGHDEQRQVRAEVSVSGRVPLRCQRTLKVFEHPIESRSVVGIVPDDRAADSLPEDYEPLLCPDNKVELVRLIGEEVLLGLPLVPIDPASSKVGEEAPTSDTYRPFAELADELRKNRDKDK</sequence>
<dbReference type="PANTHER" id="PTHR38099">
    <property type="entry name" value="LARGE RIBOSOMAL RNA SUBUNIT ACCUMULATION PROTEIN YCED"/>
    <property type="match status" value="1"/>
</dbReference>
<comment type="caution">
    <text evidence="7">The sequence shown here is derived from an EMBL/GenBank/DDBJ whole genome shotgun (WGS) entry which is preliminary data.</text>
</comment>
<gene>
    <name evidence="7" type="ORF">DZC52_01685</name>
</gene>
<keyword evidence="4" id="KW-0690">Ribosome biogenesis</keyword>
<dbReference type="InterPro" id="IPR039255">
    <property type="entry name" value="YceD_bac"/>
</dbReference>
<evidence type="ECO:0000256" key="6">
    <source>
        <dbReference type="SAM" id="MobiDB-lite"/>
    </source>
</evidence>
<evidence type="ECO:0000256" key="3">
    <source>
        <dbReference type="ARBA" id="ARBA00015716"/>
    </source>
</evidence>
<name>A0A3E1KC99_9GAMM</name>
<accession>A0A3E1KC99</accession>
<evidence type="ECO:0000256" key="1">
    <source>
        <dbReference type="ARBA" id="ARBA00002868"/>
    </source>
</evidence>
<dbReference type="OrthoDB" id="9786771at2"/>